<evidence type="ECO:0000313" key="7">
    <source>
        <dbReference type="EMBL" id="WRQ87727.1"/>
    </source>
</evidence>
<protein>
    <submittedName>
        <fullName evidence="7">Type II and III secretion system protein</fullName>
    </submittedName>
</protein>
<evidence type="ECO:0000256" key="4">
    <source>
        <dbReference type="RuleBase" id="RU004003"/>
    </source>
</evidence>
<accession>A0ABZ1C8S3</accession>
<name>A0ABZ1C8S3_9BACT</name>
<keyword evidence="2" id="KW-0732">Signal</keyword>
<evidence type="ECO:0000256" key="2">
    <source>
        <dbReference type="ARBA" id="ARBA00022729"/>
    </source>
</evidence>
<evidence type="ECO:0000256" key="1">
    <source>
        <dbReference type="ARBA" id="ARBA00004370"/>
    </source>
</evidence>
<evidence type="ECO:0000259" key="6">
    <source>
        <dbReference type="Pfam" id="PF00263"/>
    </source>
</evidence>
<dbReference type="Pfam" id="PF00263">
    <property type="entry name" value="Secretin"/>
    <property type="match status" value="1"/>
</dbReference>
<organism evidence="7 8">
    <name type="scientific">Actomonas aquatica</name>
    <dbReference type="NCBI Taxonomy" id="2866162"/>
    <lineage>
        <taxon>Bacteria</taxon>
        <taxon>Pseudomonadati</taxon>
        <taxon>Verrucomicrobiota</taxon>
        <taxon>Opitutia</taxon>
        <taxon>Opitutales</taxon>
        <taxon>Opitutaceae</taxon>
        <taxon>Actomonas</taxon>
    </lineage>
</organism>
<dbReference type="InterPro" id="IPR004846">
    <property type="entry name" value="T2SS/T3SS_dom"/>
</dbReference>
<dbReference type="InterPro" id="IPR050810">
    <property type="entry name" value="Bact_Secretion_Sys_Channel"/>
</dbReference>
<gene>
    <name evidence="7" type="ORF">K1X11_023190</name>
</gene>
<sequence length="901" mass="97092">MKRLFQRTLPPVWRPCVAAFTVLLLGAMWLAPLPVAAQSRTETKIRLMADALRARDDGDLEAAERNLLQLVELAPNDPAVTRMLAAVQADLEAERARLRTAGNDTSGEVEYSAPEPQSSNAGQLLAEAREREAAMAAEIAALAAAEEQRQRELLDAARSQLQDARRLAREGRFEAALATLDTAVRSLPENPLTVPVMRELEEEHAMIAEQQAEALVAARARERARSASVVTTSAPQVSVQTVEDPRPMVMSSWEIARERYAAGDFDTAELELKALLEREPDHRGARRLLARIGEERVEAAAALRSQTRQSLMEEVGLSWQRPMVASEPSAGRDDDGDGESPLVRKLSDIRIPSVSFNSVELQRVVSTLSDLSREFDGGDGGRGVNILVIDPQNRRPPVSLTLRDLSLKRVLDFITDSIGYQYEVQADAVVVRPGGETSTLDTEFFPITRSTVIRMTGIGGGLASGGAPVVDDPFSPAPAAAVSAPGGGGEAVALRQFLQQAGVDFEGIAGASLAYDGSAMIVTQTSRNVERIRNILNRYNDVRQVEIEAKFMEVQEGALEELGIQWGVTHGVRGDPRYLATGGTQNRTLNDTFTNTVAGTVGNVFRPARAELRDVDGVVTQEATDELNLPIINNPASLPRALDLGADAGPIADIQGLVGEFDVNAVIRALSRTAGSDLLSAPKVTVLSGNPATITVAQELRYPTSYGEVRSEVGSSSRDSSSAGVTITAGTPRDFETRKVGVELRVTPTVEEDDYSISLDLNPKVTEFEGFVEYGGQSVAISNDTTVTVPSGFYQPIFSTREVSTKVTLWDGATLVMGGLTREEVKTVQDKVPFLGDIPGLGRLFRSEGETTQKRNLLIFVTANLVSPGGSPKKQELRGVAPSSAFQNETVVTPQGPARRQ</sequence>
<dbReference type="Proteomes" id="UP000738431">
    <property type="component" value="Chromosome"/>
</dbReference>
<feature type="region of interest" description="Disordered" evidence="5">
    <location>
        <begin position="100"/>
        <end position="120"/>
    </location>
</feature>
<comment type="similarity">
    <text evidence="4">Belongs to the bacterial secretin family.</text>
</comment>
<dbReference type="PANTHER" id="PTHR30332">
    <property type="entry name" value="PROBABLE GENERAL SECRETION PATHWAY PROTEIN D"/>
    <property type="match status" value="1"/>
</dbReference>
<reference evidence="7 8" key="2">
    <citation type="submission" date="2023-12" db="EMBL/GenBank/DDBJ databases">
        <title>Description of an unclassified Opitutus bacterium of Verrucomicrobiota.</title>
        <authorList>
            <person name="Zhang D.-F."/>
        </authorList>
    </citation>
    <scope>NUCLEOTIDE SEQUENCE [LARGE SCALE GENOMIC DNA]</scope>
    <source>
        <strain evidence="7 8">WL0086</strain>
    </source>
</reference>
<dbReference type="RefSeq" id="WP_221030115.1">
    <property type="nucleotide sequence ID" value="NZ_CP139781.1"/>
</dbReference>
<dbReference type="SUPFAM" id="SSF48452">
    <property type="entry name" value="TPR-like"/>
    <property type="match status" value="1"/>
</dbReference>
<dbReference type="PANTHER" id="PTHR30332:SF24">
    <property type="entry name" value="SECRETIN GSPD-RELATED"/>
    <property type="match status" value="1"/>
</dbReference>
<keyword evidence="3" id="KW-0472">Membrane</keyword>
<dbReference type="Gene3D" id="1.25.40.10">
    <property type="entry name" value="Tetratricopeptide repeat domain"/>
    <property type="match status" value="1"/>
</dbReference>
<reference evidence="7 8" key="1">
    <citation type="submission" date="2021-08" db="EMBL/GenBank/DDBJ databases">
        <authorList>
            <person name="Zhang D."/>
            <person name="Zhang A."/>
            <person name="Wang L."/>
        </authorList>
    </citation>
    <scope>NUCLEOTIDE SEQUENCE [LARGE SCALE GENOMIC DNA]</scope>
    <source>
        <strain evidence="7 8">WL0086</strain>
    </source>
</reference>
<proteinExistence type="inferred from homology"/>
<dbReference type="InterPro" id="IPR011990">
    <property type="entry name" value="TPR-like_helical_dom_sf"/>
</dbReference>
<feature type="region of interest" description="Disordered" evidence="5">
    <location>
        <begin position="711"/>
        <end position="730"/>
    </location>
</feature>
<dbReference type="EMBL" id="CP139781">
    <property type="protein sequence ID" value="WRQ87727.1"/>
    <property type="molecule type" value="Genomic_DNA"/>
</dbReference>
<feature type="compositionally biased region" description="Polar residues" evidence="5">
    <location>
        <begin position="884"/>
        <end position="893"/>
    </location>
</feature>
<feature type="region of interest" description="Disordered" evidence="5">
    <location>
        <begin position="869"/>
        <end position="901"/>
    </location>
</feature>
<keyword evidence="8" id="KW-1185">Reference proteome</keyword>
<evidence type="ECO:0000256" key="5">
    <source>
        <dbReference type="SAM" id="MobiDB-lite"/>
    </source>
</evidence>
<comment type="subcellular location">
    <subcellularLocation>
        <location evidence="1">Membrane</location>
    </subcellularLocation>
</comment>
<feature type="domain" description="Type II/III secretion system secretin-like" evidence="6">
    <location>
        <begin position="669"/>
        <end position="866"/>
    </location>
</feature>
<evidence type="ECO:0000256" key="3">
    <source>
        <dbReference type="ARBA" id="ARBA00023136"/>
    </source>
</evidence>
<evidence type="ECO:0000313" key="8">
    <source>
        <dbReference type="Proteomes" id="UP000738431"/>
    </source>
</evidence>
<feature type="compositionally biased region" description="Low complexity" evidence="5">
    <location>
        <begin position="711"/>
        <end position="722"/>
    </location>
</feature>